<organism evidence="4 5">
    <name type="scientific">Loktanella gaetbuli</name>
    <dbReference type="NCBI Taxonomy" id="2881335"/>
    <lineage>
        <taxon>Bacteria</taxon>
        <taxon>Pseudomonadati</taxon>
        <taxon>Pseudomonadota</taxon>
        <taxon>Alphaproteobacteria</taxon>
        <taxon>Rhodobacterales</taxon>
        <taxon>Roseobacteraceae</taxon>
        <taxon>Loktanella</taxon>
    </lineage>
</organism>
<dbReference type="InterPro" id="IPR001789">
    <property type="entry name" value="Sig_transdc_resp-reg_receiver"/>
</dbReference>
<dbReference type="SMART" id="SM00448">
    <property type="entry name" value="REC"/>
    <property type="match status" value="1"/>
</dbReference>
<dbReference type="Pfam" id="PF00072">
    <property type="entry name" value="Response_reg"/>
    <property type="match status" value="1"/>
</dbReference>
<dbReference type="CDD" id="cd17574">
    <property type="entry name" value="REC_OmpR"/>
    <property type="match status" value="1"/>
</dbReference>
<evidence type="ECO:0000313" key="5">
    <source>
        <dbReference type="Proteomes" id="UP001138961"/>
    </source>
</evidence>
<proteinExistence type="predicted"/>
<keyword evidence="1 2" id="KW-0597">Phosphoprotein</keyword>
<dbReference type="PANTHER" id="PTHR44591">
    <property type="entry name" value="STRESS RESPONSE REGULATOR PROTEIN 1"/>
    <property type="match status" value="1"/>
</dbReference>
<name>A0ABS8BS42_9RHOB</name>
<sequence>METSMFQEEVSTRCKGNYQMKILVVDDEPVLIDFLTMALGALGFENVASARSATEALAMMKSAKDPFGCLLLDIQMPEMDGVALCAEIRKNQVYAKTPIIMLTAMSDRKYIETAFSAGANDYITKPFQIDDLMNRIDSAARLSQQIISADRLVRQIASACQRQSGPFRLQFEDPVSFENTPGYLDQPTFRNFIDRMERSQFRHGGVVSVKVSNASDLYENVSSQEFVSVLTRMSSVVSTALVGENCHFTYAGSGCFLVIKTTADNARFPNEVAFRVKKEMSRQGLRHGSAGLNAIEIAIGRVFRSPAGDFGSIDESLARARERTQVLCA</sequence>
<comment type="caution">
    <text evidence="4">The sequence shown here is derived from an EMBL/GenBank/DDBJ whole genome shotgun (WGS) entry which is preliminary data.</text>
</comment>
<evidence type="ECO:0000259" key="3">
    <source>
        <dbReference type="PROSITE" id="PS50110"/>
    </source>
</evidence>
<feature type="modified residue" description="4-aspartylphosphate" evidence="2">
    <location>
        <position position="73"/>
    </location>
</feature>
<evidence type="ECO:0000256" key="1">
    <source>
        <dbReference type="ARBA" id="ARBA00022553"/>
    </source>
</evidence>
<feature type="domain" description="Response regulatory" evidence="3">
    <location>
        <begin position="21"/>
        <end position="140"/>
    </location>
</feature>
<protein>
    <submittedName>
        <fullName evidence="4">Response regulator</fullName>
    </submittedName>
</protein>
<dbReference type="RefSeq" id="WP_226747472.1">
    <property type="nucleotide sequence ID" value="NZ_JAJATZ010000002.1"/>
</dbReference>
<evidence type="ECO:0000256" key="2">
    <source>
        <dbReference type="PROSITE-ProRule" id="PRU00169"/>
    </source>
</evidence>
<dbReference type="PANTHER" id="PTHR44591:SF3">
    <property type="entry name" value="RESPONSE REGULATORY DOMAIN-CONTAINING PROTEIN"/>
    <property type="match status" value="1"/>
</dbReference>
<reference evidence="4" key="1">
    <citation type="submission" date="2021-10" db="EMBL/GenBank/DDBJ databases">
        <title>Loktanella gaetbuli sp. nov., isolated from a tidal flat.</title>
        <authorList>
            <person name="Park S."/>
            <person name="Yoon J.-H."/>
        </authorList>
    </citation>
    <scope>NUCLEOTIDE SEQUENCE</scope>
    <source>
        <strain evidence="4">TSTF-M6</strain>
    </source>
</reference>
<dbReference type="Gene3D" id="3.40.50.2300">
    <property type="match status" value="1"/>
</dbReference>
<gene>
    <name evidence="4" type="ORF">LGQ03_04845</name>
</gene>
<keyword evidence="5" id="KW-1185">Reference proteome</keyword>
<dbReference type="InterPro" id="IPR011006">
    <property type="entry name" value="CheY-like_superfamily"/>
</dbReference>
<dbReference type="InterPro" id="IPR050595">
    <property type="entry name" value="Bact_response_regulator"/>
</dbReference>
<dbReference type="EMBL" id="JAJATZ010000002">
    <property type="protein sequence ID" value="MCB5198558.1"/>
    <property type="molecule type" value="Genomic_DNA"/>
</dbReference>
<evidence type="ECO:0000313" key="4">
    <source>
        <dbReference type="EMBL" id="MCB5198558.1"/>
    </source>
</evidence>
<dbReference type="Proteomes" id="UP001138961">
    <property type="component" value="Unassembled WGS sequence"/>
</dbReference>
<accession>A0ABS8BS42</accession>
<dbReference type="PROSITE" id="PS50110">
    <property type="entry name" value="RESPONSE_REGULATORY"/>
    <property type="match status" value="1"/>
</dbReference>
<dbReference type="SUPFAM" id="SSF52172">
    <property type="entry name" value="CheY-like"/>
    <property type="match status" value="1"/>
</dbReference>